<keyword evidence="2 5" id="KW-0378">Hydrolase</keyword>
<dbReference type="CDD" id="cd11333">
    <property type="entry name" value="AmyAc_SI_OligoGlu_DGase"/>
    <property type="match status" value="1"/>
</dbReference>
<accession>M5E365</accession>
<dbReference type="FunFam" id="3.20.20.80:FF:000064">
    <property type="entry name" value="Oligo-1,6-glucosidase"/>
    <property type="match status" value="2"/>
</dbReference>
<dbReference type="eggNOG" id="COG0366">
    <property type="taxonomic scope" value="Bacteria"/>
</dbReference>
<dbReference type="Gene3D" id="2.60.40.1180">
    <property type="entry name" value="Golgi alpha-mannosidase II"/>
    <property type="match status" value="1"/>
</dbReference>
<dbReference type="SUPFAM" id="SSF51445">
    <property type="entry name" value="(Trans)glycosidases"/>
    <property type="match status" value="1"/>
</dbReference>
<dbReference type="EMBL" id="CAUI01000021">
    <property type="protein sequence ID" value="CCU80117.1"/>
    <property type="molecule type" value="Genomic_DNA"/>
</dbReference>
<organism evidence="5 6">
    <name type="scientific">Halanaerobium saccharolyticum subsp. saccharolyticum DSM 6643</name>
    <dbReference type="NCBI Taxonomy" id="1293054"/>
    <lineage>
        <taxon>Bacteria</taxon>
        <taxon>Bacillati</taxon>
        <taxon>Bacillota</taxon>
        <taxon>Clostridia</taxon>
        <taxon>Halanaerobiales</taxon>
        <taxon>Halanaerobiaceae</taxon>
        <taxon>Halanaerobium</taxon>
    </lineage>
</organism>
<evidence type="ECO:0000256" key="2">
    <source>
        <dbReference type="ARBA" id="ARBA00022801"/>
    </source>
</evidence>
<proteinExistence type="inferred from homology"/>
<dbReference type="PANTHER" id="PTHR10357">
    <property type="entry name" value="ALPHA-AMYLASE FAMILY MEMBER"/>
    <property type="match status" value="1"/>
</dbReference>
<dbReference type="InterPro" id="IPR006047">
    <property type="entry name" value="GH13_cat_dom"/>
</dbReference>
<dbReference type="Pfam" id="PF00128">
    <property type="entry name" value="Alpha-amylase"/>
    <property type="match status" value="1"/>
</dbReference>
<dbReference type="GO" id="GO:0008788">
    <property type="term" value="F:alpha,alpha-phosphotrehalase activity"/>
    <property type="evidence" value="ECO:0007669"/>
    <property type="project" value="UniProtKB-EC"/>
</dbReference>
<protein>
    <submittedName>
        <fullName evidence="5">Trehalose-6-phosphate hydrolase</fullName>
        <ecNumber evidence="5">3.2.1.93</ecNumber>
    </submittedName>
</protein>
<dbReference type="AlphaFoldDB" id="M5E365"/>
<evidence type="ECO:0000313" key="5">
    <source>
        <dbReference type="EMBL" id="CCU80117.1"/>
    </source>
</evidence>
<dbReference type="Gene3D" id="3.20.20.80">
    <property type="entry name" value="Glycosidases"/>
    <property type="match status" value="1"/>
</dbReference>
<keyword evidence="3 5" id="KW-0326">Glycosidase</keyword>
<evidence type="ECO:0000256" key="1">
    <source>
        <dbReference type="ARBA" id="ARBA00008061"/>
    </source>
</evidence>
<dbReference type="Proteomes" id="UP000012063">
    <property type="component" value="Unassembled WGS sequence"/>
</dbReference>
<comment type="similarity">
    <text evidence="1">Belongs to the glycosyl hydrolase 13 family.</text>
</comment>
<dbReference type="EC" id="3.2.1.93" evidence="5"/>
<dbReference type="InterPro" id="IPR045857">
    <property type="entry name" value="O16G_dom_2"/>
</dbReference>
<dbReference type="SUPFAM" id="SSF51011">
    <property type="entry name" value="Glycosyl hydrolase domain"/>
    <property type="match status" value="1"/>
</dbReference>
<dbReference type="InParanoid" id="M5E365"/>
<dbReference type="SMART" id="SM00642">
    <property type="entry name" value="Aamy"/>
    <property type="match status" value="1"/>
</dbReference>
<dbReference type="RefSeq" id="WP_005489422.1">
    <property type="nucleotide sequence ID" value="NZ_CAUI01000021.1"/>
</dbReference>
<dbReference type="InterPro" id="IPR013780">
    <property type="entry name" value="Glyco_hydro_b"/>
</dbReference>
<dbReference type="PANTHER" id="PTHR10357:SF179">
    <property type="entry name" value="NEUTRAL AND BASIC AMINO ACID TRANSPORT PROTEIN RBAT"/>
    <property type="match status" value="1"/>
</dbReference>
<name>M5E365_9FIRM</name>
<feature type="domain" description="Glycosyl hydrolase family 13 catalytic" evidence="4">
    <location>
        <begin position="13"/>
        <end position="408"/>
    </location>
</feature>
<reference evidence="6" key="1">
    <citation type="journal article" date="2013" name="Genome Announc.">
        <title>Genome Sequence of Halanaerobium saccharolyticum subsp. saccharolyticum Strain DSM 6643T, a Halophilic Hydrogen-Producing Bacterium.</title>
        <authorList>
            <person name="Kivisto A."/>
            <person name="Larjo A."/>
            <person name="Ciranna A."/>
            <person name="Santala V."/>
            <person name="Roos C."/>
            <person name="Karp M."/>
        </authorList>
    </citation>
    <scope>NUCLEOTIDE SEQUENCE [LARGE SCALE GENOMIC DNA]</scope>
    <source>
        <strain evidence="6">DSM 6643</strain>
    </source>
</reference>
<dbReference type="Gene3D" id="3.90.400.10">
    <property type="entry name" value="Oligo-1,6-glucosidase, Domain 2"/>
    <property type="match status" value="1"/>
</dbReference>
<dbReference type="GO" id="GO:0004556">
    <property type="term" value="F:alpha-amylase activity"/>
    <property type="evidence" value="ECO:0007669"/>
    <property type="project" value="TreeGrafter"/>
</dbReference>
<keyword evidence="6" id="KW-1185">Reference proteome</keyword>
<comment type="caution">
    <text evidence="5">The sequence shown here is derived from an EMBL/GenBank/DDBJ whole genome shotgun (WGS) entry which is preliminary data.</text>
</comment>
<dbReference type="FunFam" id="3.90.400.10:FF:000002">
    <property type="entry name" value="Sucrose isomerase"/>
    <property type="match status" value="1"/>
</dbReference>
<evidence type="ECO:0000259" key="4">
    <source>
        <dbReference type="SMART" id="SM00642"/>
    </source>
</evidence>
<evidence type="ECO:0000256" key="3">
    <source>
        <dbReference type="ARBA" id="ARBA00023295"/>
    </source>
</evidence>
<dbReference type="GO" id="GO:0009313">
    <property type="term" value="P:oligosaccharide catabolic process"/>
    <property type="evidence" value="ECO:0007669"/>
    <property type="project" value="TreeGrafter"/>
</dbReference>
<sequence length="540" mass="64324">MNRKWWKEAVVYQIYPRSFNDSNDDGIGDLRGIIEKIDYIEDLGVDVIWLTPINESPNYDNGYDISDYKKIMKEFGTLNDFKSLLKEAKKRDIKIIIDLVMNHTSHKHIWFQNSKKELNKKNDYYIWKKQKPNNWKSFFSGPAWEYDEERDEYYLHLYSKEQPDLNWENEDVKNEFKKIINWWIDLGVSGFRLDAIHHLGKSQEFTDININDFDDESQLFAAPEYTHRKKVHELLNEFNEELFTPNNLMTVGEIGYADLDTAYNYTCEENKEVNMVVQFDHLKLPDFKGHNLDNFKKIQQNWYDKLFKNAWIAQYLENHDQPRSITKYGDANFRRESGTLLATMLLTLPGTPFIYQGQEIGMTNVDFDSIEDYDDIKTINKYWDLIETGYSEEDFFQKLKYKSRDNARTPMQWTAEKYAGFSNTKPWLKINPNYKKINVKSAQNDENSILETYKKLINLRKKYSNCLVYGSYKEISSGNNKYIYLRKSKTTKMKIILNFSDSEIELDQNISEDYKLVFNNYNNQVDHLCPYEAQILIKKI</sequence>
<dbReference type="STRING" id="1293054.HSACCH_01867"/>
<dbReference type="OrthoDB" id="9805159at2"/>
<dbReference type="InterPro" id="IPR017853">
    <property type="entry name" value="GH"/>
</dbReference>
<gene>
    <name evidence="5" type="ORF">HSACCH_01867</name>
</gene>
<evidence type="ECO:0000313" key="6">
    <source>
        <dbReference type="Proteomes" id="UP000012063"/>
    </source>
</evidence>